<dbReference type="InterPro" id="IPR013087">
    <property type="entry name" value="Znf_C2H2_type"/>
</dbReference>
<dbReference type="Gene3D" id="3.30.160.60">
    <property type="entry name" value="Classic Zinc Finger"/>
    <property type="match status" value="1"/>
</dbReference>
<keyword evidence="1" id="KW-0863">Zinc-finger</keyword>
<evidence type="ECO:0000313" key="3">
    <source>
        <dbReference type="EMBL" id="KAG6536333.1"/>
    </source>
</evidence>
<dbReference type="AlphaFoldDB" id="A0A8J5IMC7"/>
<dbReference type="GO" id="GO:0008270">
    <property type="term" value="F:zinc ion binding"/>
    <property type="evidence" value="ECO:0007669"/>
    <property type="project" value="UniProtKB-KW"/>
</dbReference>
<dbReference type="SUPFAM" id="SSF57667">
    <property type="entry name" value="beta-beta-alpha zinc fingers"/>
    <property type="match status" value="1"/>
</dbReference>
<keyword evidence="1" id="KW-0862">Zinc</keyword>
<keyword evidence="4" id="KW-1185">Reference proteome</keyword>
<dbReference type="PANTHER" id="PTHR45730">
    <property type="entry name" value="ZINC FINGER PROTEIN JAGGED"/>
    <property type="match status" value="1"/>
</dbReference>
<dbReference type="InterPro" id="IPR036236">
    <property type="entry name" value="Znf_C2H2_sf"/>
</dbReference>
<evidence type="ECO:0000259" key="2">
    <source>
        <dbReference type="PROSITE" id="PS50157"/>
    </source>
</evidence>
<sequence>MESSASEPTDHSWLLSPSQSVDLSLTLGLSSALTASSRESSCRRLFPCLFCNKKFFKSQALGGHQNAHKKERSVGWNSDRHHLHPSSSAPFPIASHSCKPAPCSAGLPATRSAAPCFDSWFLASRETADLLNPRREPVLLSLDAASAAATAGSSAGEGRCNLDLALKLSSTR</sequence>
<proteinExistence type="predicted"/>
<evidence type="ECO:0000313" key="4">
    <source>
        <dbReference type="Proteomes" id="UP000734854"/>
    </source>
</evidence>
<dbReference type="PROSITE" id="PS50157">
    <property type="entry name" value="ZINC_FINGER_C2H2_2"/>
    <property type="match status" value="1"/>
</dbReference>
<dbReference type="InterPro" id="IPR045320">
    <property type="entry name" value="JAGGED/SL1-like"/>
</dbReference>
<comment type="caution">
    <text evidence="3">The sequence shown here is derived from an EMBL/GenBank/DDBJ whole genome shotgun (WGS) entry which is preliminary data.</text>
</comment>
<feature type="domain" description="C2H2-type" evidence="2">
    <location>
        <begin position="46"/>
        <end position="73"/>
    </location>
</feature>
<dbReference type="GO" id="GO:0003700">
    <property type="term" value="F:DNA-binding transcription factor activity"/>
    <property type="evidence" value="ECO:0007669"/>
    <property type="project" value="InterPro"/>
</dbReference>
<dbReference type="Proteomes" id="UP000734854">
    <property type="component" value="Unassembled WGS sequence"/>
</dbReference>
<reference evidence="3 4" key="1">
    <citation type="submission" date="2020-08" db="EMBL/GenBank/DDBJ databases">
        <title>Plant Genome Project.</title>
        <authorList>
            <person name="Zhang R.-G."/>
        </authorList>
    </citation>
    <scope>NUCLEOTIDE SEQUENCE [LARGE SCALE GENOMIC DNA]</scope>
    <source>
        <tissue evidence="3">Rhizome</tissue>
    </source>
</reference>
<keyword evidence="1" id="KW-0479">Metal-binding</keyword>
<dbReference type="PANTHER" id="PTHR45730:SF50">
    <property type="entry name" value="OS12G0617000 PROTEIN"/>
    <property type="match status" value="1"/>
</dbReference>
<evidence type="ECO:0000256" key="1">
    <source>
        <dbReference type="PROSITE-ProRule" id="PRU00042"/>
    </source>
</evidence>
<protein>
    <recommendedName>
        <fullName evidence="2">C2H2-type domain-containing protein</fullName>
    </recommendedName>
</protein>
<dbReference type="PROSITE" id="PS00028">
    <property type="entry name" value="ZINC_FINGER_C2H2_1"/>
    <property type="match status" value="1"/>
</dbReference>
<name>A0A8J5IMC7_ZINOF</name>
<dbReference type="EMBL" id="JACMSC010000001">
    <property type="protein sequence ID" value="KAG6536333.1"/>
    <property type="molecule type" value="Genomic_DNA"/>
</dbReference>
<organism evidence="3 4">
    <name type="scientific">Zingiber officinale</name>
    <name type="common">Ginger</name>
    <name type="synonym">Amomum zingiber</name>
    <dbReference type="NCBI Taxonomy" id="94328"/>
    <lineage>
        <taxon>Eukaryota</taxon>
        <taxon>Viridiplantae</taxon>
        <taxon>Streptophyta</taxon>
        <taxon>Embryophyta</taxon>
        <taxon>Tracheophyta</taxon>
        <taxon>Spermatophyta</taxon>
        <taxon>Magnoliopsida</taxon>
        <taxon>Liliopsida</taxon>
        <taxon>Zingiberales</taxon>
        <taxon>Zingiberaceae</taxon>
        <taxon>Zingiber</taxon>
    </lineage>
</organism>
<accession>A0A8J5IMC7</accession>
<gene>
    <name evidence="3" type="ORF">ZIOFF_001387</name>
</gene>